<dbReference type="PANTHER" id="PTHR10566">
    <property type="entry name" value="CHAPERONE-ACTIVITY OF BC1 COMPLEX CABC1 -RELATED"/>
    <property type="match status" value="1"/>
</dbReference>
<dbReference type="Pfam" id="PF03109">
    <property type="entry name" value="ABC1"/>
    <property type="match status" value="1"/>
</dbReference>
<dbReference type="SUPFAM" id="SSF56112">
    <property type="entry name" value="Protein kinase-like (PK-like)"/>
    <property type="match status" value="1"/>
</dbReference>
<proteinExistence type="inferred from homology"/>
<dbReference type="InterPro" id="IPR004147">
    <property type="entry name" value="ABC1_dom"/>
</dbReference>
<feature type="transmembrane region" description="Helical" evidence="2">
    <location>
        <begin position="523"/>
        <end position="550"/>
    </location>
</feature>
<dbReference type="AlphaFoldDB" id="A0A942V4D7"/>
<reference evidence="4" key="1">
    <citation type="submission" date="2019-12" db="EMBL/GenBank/DDBJ databases">
        <title>Clostridiaceae gen. nov. sp. nov., isolated from sediment in Xinjiang, China.</title>
        <authorList>
            <person name="Zhang R."/>
        </authorList>
    </citation>
    <scope>NUCLEOTIDE SEQUENCE</scope>
    <source>
        <strain evidence="4">D2Q-11</strain>
    </source>
</reference>
<organism evidence="4 5">
    <name type="scientific">Anaeromonas frigoriresistens</name>
    <dbReference type="NCBI Taxonomy" id="2683708"/>
    <lineage>
        <taxon>Bacteria</taxon>
        <taxon>Bacillati</taxon>
        <taxon>Bacillota</taxon>
        <taxon>Tissierellia</taxon>
        <taxon>Tissierellales</taxon>
        <taxon>Thermohalobacteraceae</taxon>
        <taxon>Anaeromonas</taxon>
    </lineage>
</organism>
<evidence type="ECO:0000256" key="1">
    <source>
        <dbReference type="ARBA" id="ARBA00009670"/>
    </source>
</evidence>
<dbReference type="InterPro" id="IPR011009">
    <property type="entry name" value="Kinase-like_dom_sf"/>
</dbReference>
<name>A0A942V4D7_9FIRM</name>
<dbReference type="Proteomes" id="UP000724672">
    <property type="component" value="Unassembled WGS sequence"/>
</dbReference>
<gene>
    <name evidence="4" type="ORF">GOQ27_14530</name>
</gene>
<dbReference type="EMBL" id="WSFT01000053">
    <property type="protein sequence ID" value="MBS4539687.1"/>
    <property type="molecule type" value="Genomic_DNA"/>
</dbReference>
<dbReference type="InterPro" id="IPR050154">
    <property type="entry name" value="UbiB_kinase"/>
</dbReference>
<comment type="caution">
    <text evidence="4">The sequence shown here is derived from an EMBL/GenBank/DDBJ whole genome shotgun (WGS) entry which is preliminary data.</text>
</comment>
<dbReference type="RefSeq" id="WP_203367608.1">
    <property type="nucleotide sequence ID" value="NZ_WSFT01000053.1"/>
</dbReference>
<protein>
    <submittedName>
        <fullName evidence="4">Ubiquinone biosynthesis protein UbiB</fullName>
    </submittedName>
</protein>
<feature type="domain" description="ABC1 atypical kinase-like" evidence="3">
    <location>
        <begin position="93"/>
        <end position="338"/>
    </location>
</feature>
<keyword evidence="2" id="KW-0472">Membrane</keyword>
<keyword evidence="2" id="KW-0812">Transmembrane</keyword>
<evidence type="ECO:0000256" key="2">
    <source>
        <dbReference type="SAM" id="Phobius"/>
    </source>
</evidence>
<sequence>MIKNKFNKMQRYKQISDILRKYGFSMIAEKLHNKGIIKKVFFKRSSKLSEDFSKPERIRMALEELGPTYIKLGQLLSTRYDLLPENIVEELSKLQDNVSVFPWEMAEKIFIEETGLNIEEVFLKFDKTPIAAASIGQAYRGTLKSGENIVVKLRRPNIDKIISRDLDILETIAGILDDYLVKKNVVRFREVLNDFSITINRELDYTIEAQNYENFRETFKDNNNIIIPKVFWKFTTKKVIITSEINGLKISNIKEINNRKYDKEKIAFNIAKLYMEQVFLHGFFHGDPHPGNLFVVNEDKIGFVDFGIVGYLDDESMKLLILLLRSSVHKNSDKIVEVLYKMDSIPKETNLMLFKRDINYALNYYYNVPFDKLRFSDALNDVLRIAFKHKVRVPSQLILLIKAIITIEGTGKRLNPRFNLTDVSKDLLEEIRRDKLSPKKIFKNTYNTIYDGLDDIKEIPGMLNNILYKIDKDKVNITMNHEGIDEIKRELNTVSNKLSISLIIAAIIIGSSTIIQSKTGPEILGMSGIGLIGFLIAGIMGIILALSIIFHSWGNKK</sequence>
<evidence type="ECO:0000313" key="5">
    <source>
        <dbReference type="Proteomes" id="UP000724672"/>
    </source>
</evidence>
<comment type="similarity">
    <text evidence="1">Belongs to the protein kinase superfamily. ADCK protein kinase family.</text>
</comment>
<dbReference type="PANTHER" id="PTHR10566:SF113">
    <property type="entry name" value="PROTEIN ACTIVITY OF BC1 COMPLEX KINASE 7, CHLOROPLASTIC"/>
    <property type="match status" value="1"/>
</dbReference>
<keyword evidence="2" id="KW-1133">Transmembrane helix</keyword>
<dbReference type="CDD" id="cd05121">
    <property type="entry name" value="ABC1_ADCK3-like"/>
    <property type="match status" value="1"/>
</dbReference>
<evidence type="ECO:0000313" key="4">
    <source>
        <dbReference type="EMBL" id="MBS4539687.1"/>
    </source>
</evidence>
<feature type="transmembrane region" description="Helical" evidence="2">
    <location>
        <begin position="498"/>
        <end position="517"/>
    </location>
</feature>
<accession>A0A942V4D7</accession>
<keyword evidence="4" id="KW-0830">Ubiquinone</keyword>
<evidence type="ECO:0000259" key="3">
    <source>
        <dbReference type="Pfam" id="PF03109"/>
    </source>
</evidence>
<keyword evidence="5" id="KW-1185">Reference proteome</keyword>